<dbReference type="AlphaFoldDB" id="A0A4S4N552"/>
<name>A0A4S4N552_9APHY</name>
<sequence length="169" mass="18823">MIMPQRTIEVLAICTNKVPMSMLEIDAVQPILNALRSASGVVSGYFGLQMKLQVNDSDDLILVQDWENEKHNELQDDAIAWQKIRKPIEVVLSQYNTYHVSFDEDPDPGLSGSCTEIAKMTAKEGMSREKTLLPGVADLVEAINDAVSGTRGAVRRSFPESTEETYGWY</sequence>
<evidence type="ECO:0008006" key="3">
    <source>
        <dbReference type="Google" id="ProtNLM"/>
    </source>
</evidence>
<evidence type="ECO:0000313" key="1">
    <source>
        <dbReference type="EMBL" id="THH30920.1"/>
    </source>
</evidence>
<reference evidence="1 2" key="1">
    <citation type="submission" date="2019-02" db="EMBL/GenBank/DDBJ databases">
        <title>Genome sequencing of the rare red list fungi Antrodiella citrinella (Flaviporus citrinellus).</title>
        <authorList>
            <person name="Buettner E."/>
            <person name="Kellner H."/>
        </authorList>
    </citation>
    <scope>NUCLEOTIDE SEQUENCE [LARGE SCALE GENOMIC DNA]</scope>
    <source>
        <strain evidence="1 2">DSM 108506</strain>
    </source>
</reference>
<dbReference type="Proteomes" id="UP000308730">
    <property type="component" value="Unassembled WGS sequence"/>
</dbReference>
<dbReference type="OrthoDB" id="3830579at2759"/>
<proteinExistence type="predicted"/>
<organism evidence="1 2">
    <name type="scientific">Antrodiella citrinella</name>
    <dbReference type="NCBI Taxonomy" id="2447956"/>
    <lineage>
        <taxon>Eukaryota</taxon>
        <taxon>Fungi</taxon>
        <taxon>Dikarya</taxon>
        <taxon>Basidiomycota</taxon>
        <taxon>Agaricomycotina</taxon>
        <taxon>Agaricomycetes</taxon>
        <taxon>Polyporales</taxon>
        <taxon>Steccherinaceae</taxon>
        <taxon>Antrodiella</taxon>
    </lineage>
</organism>
<gene>
    <name evidence="1" type="ORF">EUX98_g3239</name>
</gene>
<accession>A0A4S4N552</accession>
<evidence type="ECO:0000313" key="2">
    <source>
        <dbReference type="Proteomes" id="UP000308730"/>
    </source>
</evidence>
<keyword evidence="2" id="KW-1185">Reference proteome</keyword>
<protein>
    <recommendedName>
        <fullName evidence="3">ABM domain-containing protein</fullName>
    </recommendedName>
</protein>
<dbReference type="EMBL" id="SGPM01000063">
    <property type="protein sequence ID" value="THH30920.1"/>
    <property type="molecule type" value="Genomic_DNA"/>
</dbReference>
<comment type="caution">
    <text evidence="1">The sequence shown here is derived from an EMBL/GenBank/DDBJ whole genome shotgun (WGS) entry which is preliminary data.</text>
</comment>